<dbReference type="SUPFAM" id="SSF88713">
    <property type="entry name" value="Glycoside hydrolase/deacetylase"/>
    <property type="match status" value="1"/>
</dbReference>
<keyword evidence="3" id="KW-1185">Reference proteome</keyword>
<dbReference type="Pfam" id="PF03746">
    <property type="entry name" value="LamB_YcsF"/>
    <property type="match status" value="1"/>
</dbReference>
<dbReference type="GO" id="GO:0005975">
    <property type="term" value="P:carbohydrate metabolic process"/>
    <property type="evidence" value="ECO:0007669"/>
    <property type="project" value="InterPro"/>
</dbReference>
<evidence type="ECO:0000313" key="3">
    <source>
        <dbReference type="Proteomes" id="UP000635983"/>
    </source>
</evidence>
<reference evidence="2" key="2">
    <citation type="submission" date="2020-09" db="EMBL/GenBank/DDBJ databases">
        <authorList>
            <person name="Sun Q."/>
            <person name="Ohkuma M."/>
        </authorList>
    </citation>
    <scope>NUCLEOTIDE SEQUENCE</scope>
    <source>
        <strain evidence="2">JCM 30078</strain>
    </source>
</reference>
<comment type="caution">
    <text evidence="2">The sequence shown here is derived from an EMBL/GenBank/DDBJ whole genome shotgun (WGS) entry which is preliminary data.</text>
</comment>
<sequence length="256" mass="26984">MAHIDFNSDLGESFGLYSVGSDAEILPHITSANIACGFHAGDAPTMRKTVARAKALGVEVGAHPGLPDLQGFGRREMKLSPDEAYEFVVYQIGALLGFTSAAGISLNHVKPHGALYNMAAVDATLADAICQAVKDVDASLVLFGLANSELTRAGEALGLKVAHEVFADRSYQADGTLTRRGTPGAMIDDPVIATEQILTMLSEGKVRSQRGTWVPVRPDTVCIHGDQPGAPAFAKAIRQALEKEGVTVKAPLLNHA</sequence>
<keyword evidence="1" id="KW-0547">Nucleotide-binding</keyword>
<proteinExistence type="inferred from homology"/>
<dbReference type="PANTHER" id="PTHR30292:SF0">
    <property type="entry name" value="5-OXOPROLINASE SUBUNIT A"/>
    <property type="match status" value="1"/>
</dbReference>
<comment type="subunit">
    <text evidence="1">Forms a complex composed of PxpA, PxpB and PxpC.</text>
</comment>
<name>A0A917Q0R8_9PSED</name>
<dbReference type="GO" id="GO:0005524">
    <property type="term" value="F:ATP binding"/>
    <property type="evidence" value="ECO:0007669"/>
    <property type="project" value="UniProtKB-UniRule"/>
</dbReference>
<accession>A0A917Q0R8</accession>
<dbReference type="PANTHER" id="PTHR30292">
    <property type="entry name" value="UNCHARACTERIZED PROTEIN YBGL-RELATED"/>
    <property type="match status" value="1"/>
</dbReference>
<comment type="similarity">
    <text evidence="1">Belongs to the LamB/PxpA family.</text>
</comment>
<dbReference type="InterPro" id="IPR005501">
    <property type="entry name" value="LamB/YcsF/PxpA-like"/>
</dbReference>
<keyword evidence="1" id="KW-0378">Hydrolase</keyword>
<protein>
    <recommendedName>
        <fullName evidence="1">5-oxoprolinase subunit A</fullName>
        <shortName evidence="1">5-OPase subunit A</shortName>
        <ecNumber evidence="1">3.5.2.9</ecNumber>
    </recommendedName>
    <alternativeName>
        <fullName evidence="1">5-oxoprolinase (ATP-hydrolyzing) subunit A</fullName>
    </alternativeName>
</protein>
<evidence type="ECO:0000313" key="2">
    <source>
        <dbReference type="EMBL" id="GGK05485.1"/>
    </source>
</evidence>
<dbReference type="HAMAP" id="MF_00691">
    <property type="entry name" value="PxpA"/>
    <property type="match status" value="1"/>
</dbReference>
<dbReference type="InterPro" id="IPR011330">
    <property type="entry name" value="Glyco_hydro/deAcase_b/a-brl"/>
</dbReference>
<dbReference type="NCBIfam" id="NF003814">
    <property type="entry name" value="PRK05406.1-3"/>
    <property type="match status" value="1"/>
</dbReference>
<comment type="catalytic activity">
    <reaction evidence="1">
        <text>5-oxo-L-proline + ATP + 2 H2O = L-glutamate + ADP + phosphate + H(+)</text>
        <dbReference type="Rhea" id="RHEA:10348"/>
        <dbReference type="ChEBI" id="CHEBI:15377"/>
        <dbReference type="ChEBI" id="CHEBI:15378"/>
        <dbReference type="ChEBI" id="CHEBI:29985"/>
        <dbReference type="ChEBI" id="CHEBI:30616"/>
        <dbReference type="ChEBI" id="CHEBI:43474"/>
        <dbReference type="ChEBI" id="CHEBI:58402"/>
        <dbReference type="ChEBI" id="CHEBI:456216"/>
        <dbReference type="EC" id="3.5.2.9"/>
    </reaction>
</comment>
<dbReference type="EC" id="3.5.2.9" evidence="1"/>
<comment type="function">
    <text evidence="1">Catalyzes the cleavage of 5-oxoproline to form L-glutamate coupled to the hydrolysis of ATP to ADP and inorganic phosphate.</text>
</comment>
<reference evidence="2" key="1">
    <citation type="journal article" date="2014" name="Int. J. Syst. Evol. Microbiol.">
        <title>Complete genome sequence of Corynebacterium casei LMG S-19264T (=DSM 44701T), isolated from a smear-ripened cheese.</title>
        <authorList>
            <consortium name="US DOE Joint Genome Institute (JGI-PGF)"/>
            <person name="Walter F."/>
            <person name="Albersmeier A."/>
            <person name="Kalinowski J."/>
            <person name="Ruckert C."/>
        </authorList>
    </citation>
    <scope>NUCLEOTIDE SEQUENCE</scope>
    <source>
        <strain evidence="2">JCM 30078</strain>
    </source>
</reference>
<keyword evidence="1" id="KW-0067">ATP-binding</keyword>
<dbReference type="RefSeq" id="WP_188984885.1">
    <property type="nucleotide sequence ID" value="NZ_BMPO01000008.1"/>
</dbReference>
<dbReference type="CDD" id="cd10787">
    <property type="entry name" value="LamB_YcsF_like"/>
    <property type="match status" value="1"/>
</dbReference>
<dbReference type="Gene3D" id="3.20.20.370">
    <property type="entry name" value="Glycoside hydrolase/deacetylase"/>
    <property type="match status" value="1"/>
</dbReference>
<dbReference type="Proteomes" id="UP000635983">
    <property type="component" value="Unassembled WGS sequence"/>
</dbReference>
<dbReference type="NCBIfam" id="NF003816">
    <property type="entry name" value="PRK05406.1-5"/>
    <property type="match status" value="1"/>
</dbReference>
<organism evidence="2 3">
    <name type="scientific">Pseudomonas matsuisoli</name>
    <dbReference type="NCBI Taxonomy" id="1515666"/>
    <lineage>
        <taxon>Bacteria</taxon>
        <taxon>Pseudomonadati</taxon>
        <taxon>Pseudomonadota</taxon>
        <taxon>Gammaproteobacteria</taxon>
        <taxon>Pseudomonadales</taxon>
        <taxon>Pseudomonadaceae</taxon>
        <taxon>Pseudomonas</taxon>
    </lineage>
</organism>
<dbReference type="GO" id="GO:0017168">
    <property type="term" value="F:5-oxoprolinase (ATP-hydrolyzing) activity"/>
    <property type="evidence" value="ECO:0007669"/>
    <property type="project" value="UniProtKB-UniRule"/>
</dbReference>
<evidence type="ECO:0000256" key="1">
    <source>
        <dbReference type="HAMAP-Rule" id="MF_00691"/>
    </source>
</evidence>
<dbReference type="AlphaFoldDB" id="A0A917Q0R8"/>
<gene>
    <name evidence="2" type="primary">ycsF</name>
    <name evidence="1" type="synonym">pxpA</name>
    <name evidence="2" type="ORF">GCM10009304_34490</name>
</gene>
<dbReference type="EMBL" id="BMPO01000008">
    <property type="protein sequence ID" value="GGK05485.1"/>
    <property type="molecule type" value="Genomic_DNA"/>
</dbReference>